<evidence type="ECO:0000313" key="1">
    <source>
        <dbReference type="EMBL" id="ORX08020.1"/>
    </source>
</evidence>
<reference evidence="1 2" key="1">
    <citation type="submission" date="2016-01" db="EMBL/GenBank/DDBJ databases">
        <title>The new phylogeny of the genus Mycobacterium.</title>
        <authorList>
            <person name="Tarcisio F."/>
            <person name="Conor M."/>
            <person name="Antonella G."/>
            <person name="Elisabetta G."/>
            <person name="Giulia F.S."/>
            <person name="Sara T."/>
            <person name="Anna F."/>
            <person name="Clotilde B."/>
            <person name="Roberto B."/>
            <person name="Veronica D.S."/>
            <person name="Fabio R."/>
            <person name="Monica P."/>
            <person name="Olivier J."/>
            <person name="Enrico T."/>
            <person name="Nicola S."/>
        </authorList>
    </citation>
    <scope>NUCLEOTIDE SEQUENCE [LARGE SCALE GENOMIC DNA]</scope>
    <source>
        <strain evidence="1 2">DSM 44153</strain>
    </source>
</reference>
<evidence type="ECO:0000313" key="2">
    <source>
        <dbReference type="Proteomes" id="UP000193090"/>
    </source>
</evidence>
<name>A0A1X2EPY3_9MYCO</name>
<comment type="caution">
    <text evidence="1">The sequence shown here is derived from an EMBL/GenBank/DDBJ whole genome shotgun (WGS) entry which is preliminary data.</text>
</comment>
<accession>A0A1X2EPY3</accession>
<dbReference type="STRING" id="1798.AWC30_03655"/>
<proteinExistence type="predicted"/>
<gene>
    <name evidence="1" type="ORF">AWC30_03655</name>
</gene>
<protein>
    <submittedName>
        <fullName evidence="1">Uncharacterized protein</fullName>
    </submittedName>
</protein>
<sequence length="253" mass="26193">MRESAPRRWLANAVALVAAVVLTVALTGTLTDSGVGGLAGSAGDGVTARPTEPAVALSANTDLLDRWRDVVAEPGARTGIGLVTALPGSKIVPHGSTDGLHSLTKIIVPQVLPADLGDHSRYLISWAIDLMFSPLSNLVADGRWGAYLSPLVALGSTAVGLVGDLAGENPDPVAATWRLAHLPTDLYGAFRYGADLNLAPLARMFGDAGMLPADFDASALHVGLGGHSTHTPKLRDHFPKLGSLSRLVLGLPR</sequence>
<dbReference type="EMBL" id="LQPZ01000008">
    <property type="protein sequence ID" value="ORX08020.1"/>
    <property type="molecule type" value="Genomic_DNA"/>
</dbReference>
<organism evidence="1 2">
    <name type="scientific">Mycolicibacillus trivialis</name>
    <dbReference type="NCBI Taxonomy" id="1798"/>
    <lineage>
        <taxon>Bacteria</taxon>
        <taxon>Bacillati</taxon>
        <taxon>Actinomycetota</taxon>
        <taxon>Actinomycetes</taxon>
        <taxon>Mycobacteriales</taxon>
        <taxon>Mycobacteriaceae</taxon>
        <taxon>Mycolicibacillus</taxon>
    </lineage>
</organism>
<dbReference type="AlphaFoldDB" id="A0A1X2EPY3"/>
<keyword evidence="2" id="KW-1185">Reference proteome</keyword>
<dbReference type="Proteomes" id="UP000193090">
    <property type="component" value="Unassembled WGS sequence"/>
</dbReference>